<keyword evidence="7" id="KW-0503">Monooxygenase</keyword>
<dbReference type="PANTHER" id="PTHR46300">
    <property type="entry name" value="P450, PUTATIVE (EUROFUNG)-RELATED-RELATED"/>
    <property type="match status" value="1"/>
</dbReference>
<protein>
    <submittedName>
        <fullName evidence="8">Cytochrome P450</fullName>
    </submittedName>
</protein>
<organism evidence="8 9">
    <name type="scientific">Penicillium cf. griseofulvum</name>
    <dbReference type="NCBI Taxonomy" id="2972120"/>
    <lineage>
        <taxon>Eukaryota</taxon>
        <taxon>Fungi</taxon>
        <taxon>Dikarya</taxon>
        <taxon>Ascomycota</taxon>
        <taxon>Pezizomycotina</taxon>
        <taxon>Eurotiomycetes</taxon>
        <taxon>Eurotiomycetidae</taxon>
        <taxon>Eurotiales</taxon>
        <taxon>Aspergillaceae</taxon>
        <taxon>Penicillium</taxon>
    </lineage>
</organism>
<name>A0A9W9M0Z0_9EURO</name>
<evidence type="ECO:0000256" key="5">
    <source>
        <dbReference type="ARBA" id="ARBA00023002"/>
    </source>
</evidence>
<keyword evidence="9" id="KW-1185">Reference proteome</keyword>
<dbReference type="AlphaFoldDB" id="A0A9W9M0Z0"/>
<keyword evidence="5" id="KW-0560">Oxidoreductase</keyword>
<evidence type="ECO:0000256" key="4">
    <source>
        <dbReference type="ARBA" id="ARBA00022723"/>
    </source>
</evidence>
<comment type="similarity">
    <text evidence="2">Belongs to the cytochrome P450 family.</text>
</comment>
<evidence type="ECO:0000256" key="3">
    <source>
        <dbReference type="ARBA" id="ARBA00022617"/>
    </source>
</evidence>
<keyword evidence="4" id="KW-0479">Metal-binding</keyword>
<dbReference type="InterPro" id="IPR050364">
    <property type="entry name" value="Cytochrome_P450_fung"/>
</dbReference>
<evidence type="ECO:0000256" key="6">
    <source>
        <dbReference type="ARBA" id="ARBA00023004"/>
    </source>
</evidence>
<accession>A0A9W9M0Z0</accession>
<keyword evidence="6" id="KW-0408">Iron</keyword>
<dbReference type="GO" id="GO:0020037">
    <property type="term" value="F:heme binding"/>
    <property type="evidence" value="ECO:0007669"/>
    <property type="project" value="InterPro"/>
</dbReference>
<dbReference type="PANTHER" id="PTHR46300:SF1">
    <property type="entry name" value="P450, PUTATIVE (EUROFUNG)-RELATED"/>
    <property type="match status" value="1"/>
</dbReference>
<dbReference type="GO" id="GO:0005506">
    <property type="term" value="F:iron ion binding"/>
    <property type="evidence" value="ECO:0007669"/>
    <property type="project" value="InterPro"/>
</dbReference>
<dbReference type="Gene3D" id="1.10.630.10">
    <property type="entry name" value="Cytochrome P450"/>
    <property type="match status" value="2"/>
</dbReference>
<dbReference type="Pfam" id="PF00067">
    <property type="entry name" value="p450"/>
    <property type="match status" value="2"/>
</dbReference>
<reference evidence="8" key="1">
    <citation type="submission" date="2022-11" db="EMBL/GenBank/DDBJ databases">
        <authorList>
            <person name="Petersen C."/>
        </authorList>
    </citation>
    <scope>NUCLEOTIDE SEQUENCE</scope>
    <source>
        <strain evidence="8">IBT 16849</strain>
    </source>
</reference>
<dbReference type="GO" id="GO:0043386">
    <property type="term" value="P:mycotoxin biosynthetic process"/>
    <property type="evidence" value="ECO:0007669"/>
    <property type="project" value="UniProtKB-ARBA"/>
</dbReference>
<dbReference type="EMBL" id="JAPQKP010000006">
    <property type="protein sequence ID" value="KAJ5185531.1"/>
    <property type="molecule type" value="Genomic_DNA"/>
</dbReference>
<gene>
    <name evidence="8" type="ORF">N7472_010371</name>
</gene>
<sequence length="321" mass="36899">MASLFLYRHHRHNFLPGPRELPIIGNLHRIPATNPWRTFKNWHEIYEPIISVKLGTRRMVVLVSHEVTQDLLVKRAAIYSSRPKVLAYQEINLVAEAFPILDRLPKFPAPWKRVPRALHQKQVSFFGYITEIALKQERGYIIGLIQTGNETTAIALEAFVMACVLHRVAVHQTHRELDQVVGRLLAPGGLHHATVKDNEYRGFKIPKDTIMVANHCSLDMDKAIFNRAKEFNPDRRIQNPHRFLAVFEFSQRVYPGQHIGRNSLFTVISQLLWAFNFDYAYHDGKKLEIDPLDMTQGLSSGPSLFKALIQVRGPGIQRVIH</sequence>
<dbReference type="GO" id="GO:0004497">
    <property type="term" value="F:monooxygenase activity"/>
    <property type="evidence" value="ECO:0007669"/>
    <property type="project" value="UniProtKB-KW"/>
</dbReference>
<dbReference type="InterPro" id="IPR036396">
    <property type="entry name" value="Cyt_P450_sf"/>
</dbReference>
<dbReference type="GO" id="GO:0016705">
    <property type="term" value="F:oxidoreductase activity, acting on paired donors, with incorporation or reduction of molecular oxygen"/>
    <property type="evidence" value="ECO:0007669"/>
    <property type="project" value="InterPro"/>
</dbReference>
<reference evidence="8" key="2">
    <citation type="journal article" date="2023" name="IMA Fungus">
        <title>Comparative genomic study of the Penicillium genus elucidates a diverse pangenome and 15 lateral gene transfer events.</title>
        <authorList>
            <person name="Petersen C."/>
            <person name="Sorensen T."/>
            <person name="Nielsen M.R."/>
            <person name="Sondergaard T.E."/>
            <person name="Sorensen J.L."/>
            <person name="Fitzpatrick D.A."/>
            <person name="Frisvad J.C."/>
            <person name="Nielsen K.L."/>
        </authorList>
    </citation>
    <scope>NUCLEOTIDE SEQUENCE</scope>
    <source>
        <strain evidence="8">IBT 16849</strain>
    </source>
</reference>
<dbReference type="Proteomes" id="UP001150879">
    <property type="component" value="Unassembled WGS sequence"/>
</dbReference>
<evidence type="ECO:0000256" key="2">
    <source>
        <dbReference type="ARBA" id="ARBA00010617"/>
    </source>
</evidence>
<evidence type="ECO:0000256" key="7">
    <source>
        <dbReference type="ARBA" id="ARBA00023033"/>
    </source>
</evidence>
<dbReference type="SUPFAM" id="SSF48264">
    <property type="entry name" value="Cytochrome P450"/>
    <property type="match status" value="1"/>
</dbReference>
<comment type="caution">
    <text evidence="8">The sequence shown here is derived from an EMBL/GenBank/DDBJ whole genome shotgun (WGS) entry which is preliminary data.</text>
</comment>
<evidence type="ECO:0000313" key="8">
    <source>
        <dbReference type="EMBL" id="KAJ5185531.1"/>
    </source>
</evidence>
<proteinExistence type="inferred from homology"/>
<evidence type="ECO:0000313" key="9">
    <source>
        <dbReference type="Proteomes" id="UP001150879"/>
    </source>
</evidence>
<evidence type="ECO:0000256" key="1">
    <source>
        <dbReference type="ARBA" id="ARBA00001971"/>
    </source>
</evidence>
<dbReference type="InterPro" id="IPR001128">
    <property type="entry name" value="Cyt_P450"/>
</dbReference>
<comment type="cofactor">
    <cofactor evidence="1">
        <name>heme</name>
        <dbReference type="ChEBI" id="CHEBI:30413"/>
    </cofactor>
</comment>
<keyword evidence="3" id="KW-0349">Heme</keyword>